<dbReference type="EMBL" id="CAJQZP010000233">
    <property type="protein sequence ID" value="CAG4950638.1"/>
    <property type="molecule type" value="Genomic_DNA"/>
</dbReference>
<feature type="region of interest" description="Disordered" evidence="1">
    <location>
        <begin position="83"/>
        <end position="127"/>
    </location>
</feature>
<dbReference type="OrthoDB" id="10448042at2759"/>
<evidence type="ECO:0000313" key="2">
    <source>
        <dbReference type="EMBL" id="CAG4950638.1"/>
    </source>
</evidence>
<name>A0A8S3WAX2_PARAO</name>
<gene>
    <name evidence="2" type="ORF">PAPOLLO_LOCUS4257</name>
</gene>
<keyword evidence="3" id="KW-1185">Reference proteome</keyword>
<feature type="compositionally biased region" description="Polar residues" evidence="1">
    <location>
        <begin position="100"/>
        <end position="121"/>
    </location>
</feature>
<dbReference type="Proteomes" id="UP000691718">
    <property type="component" value="Unassembled WGS sequence"/>
</dbReference>
<reference evidence="2" key="1">
    <citation type="submission" date="2021-04" db="EMBL/GenBank/DDBJ databases">
        <authorList>
            <person name="Tunstrom K."/>
        </authorList>
    </citation>
    <scope>NUCLEOTIDE SEQUENCE</scope>
</reference>
<evidence type="ECO:0000256" key="1">
    <source>
        <dbReference type="SAM" id="MobiDB-lite"/>
    </source>
</evidence>
<comment type="caution">
    <text evidence="2">The sequence shown here is derived from an EMBL/GenBank/DDBJ whole genome shotgun (WGS) entry which is preliminary data.</text>
</comment>
<accession>A0A8S3WAX2</accession>
<dbReference type="AlphaFoldDB" id="A0A8S3WAX2"/>
<sequence>MTETFHQDAALPNFLTYEILSCSPEKREQEILLNPCSIGSSHQHVYLPMPSSSSILETPVMTETLHQEPALCGIITNDNPSCSADRHEPEIPLDPRLIGSSHQNVFLPGTASSHENDNNVGGRQGQA</sequence>
<organism evidence="2 3">
    <name type="scientific">Parnassius apollo</name>
    <name type="common">Apollo butterfly</name>
    <name type="synonym">Papilio apollo</name>
    <dbReference type="NCBI Taxonomy" id="110799"/>
    <lineage>
        <taxon>Eukaryota</taxon>
        <taxon>Metazoa</taxon>
        <taxon>Ecdysozoa</taxon>
        <taxon>Arthropoda</taxon>
        <taxon>Hexapoda</taxon>
        <taxon>Insecta</taxon>
        <taxon>Pterygota</taxon>
        <taxon>Neoptera</taxon>
        <taxon>Endopterygota</taxon>
        <taxon>Lepidoptera</taxon>
        <taxon>Glossata</taxon>
        <taxon>Ditrysia</taxon>
        <taxon>Papilionoidea</taxon>
        <taxon>Papilionidae</taxon>
        <taxon>Parnassiinae</taxon>
        <taxon>Parnassini</taxon>
        <taxon>Parnassius</taxon>
        <taxon>Parnassius</taxon>
    </lineage>
</organism>
<protein>
    <submittedName>
        <fullName evidence="2">(apollo) hypothetical protein</fullName>
    </submittedName>
</protein>
<proteinExistence type="predicted"/>
<evidence type="ECO:0000313" key="3">
    <source>
        <dbReference type="Proteomes" id="UP000691718"/>
    </source>
</evidence>